<dbReference type="InterPro" id="IPR036278">
    <property type="entry name" value="Sialidase_sf"/>
</dbReference>
<gene>
    <name evidence="2" type="ORF">GCT13_39920</name>
</gene>
<organism evidence="2 3">
    <name type="scientific">Paraburkholderia franconis</name>
    <dbReference type="NCBI Taxonomy" id="2654983"/>
    <lineage>
        <taxon>Bacteria</taxon>
        <taxon>Pseudomonadati</taxon>
        <taxon>Pseudomonadota</taxon>
        <taxon>Betaproteobacteria</taxon>
        <taxon>Burkholderiales</taxon>
        <taxon>Burkholderiaceae</taxon>
        <taxon>Paraburkholderia</taxon>
    </lineage>
</organism>
<dbReference type="AlphaFoldDB" id="A0A7X1NJ55"/>
<protein>
    <recommendedName>
        <fullName evidence="1">Sialidase domain-containing protein</fullName>
    </recommendedName>
</protein>
<dbReference type="CDD" id="cd15482">
    <property type="entry name" value="Sialidase_non-viral"/>
    <property type="match status" value="2"/>
</dbReference>
<dbReference type="Proteomes" id="UP000484381">
    <property type="component" value="Unassembled WGS sequence"/>
</dbReference>
<dbReference type="SUPFAM" id="SSF50939">
    <property type="entry name" value="Sialidases"/>
    <property type="match status" value="2"/>
</dbReference>
<dbReference type="InterPro" id="IPR011040">
    <property type="entry name" value="Sialidase"/>
</dbReference>
<feature type="domain" description="Sialidase" evidence="1">
    <location>
        <begin position="235"/>
        <end position="393"/>
    </location>
</feature>
<accession>A0A7X1NJ55</accession>
<reference evidence="2 3" key="1">
    <citation type="submission" date="2019-10" db="EMBL/GenBank/DDBJ databases">
        <title>Paraburkholderia sp. isolated from nodules of Mimosa pudica from Brazilian Atlantic Forest soils.</title>
        <authorList>
            <person name="Paulitsch F."/>
            <person name="Hungria M."/>
            <person name="Dall'Agnol R."/>
        </authorList>
    </citation>
    <scope>NUCLEOTIDE SEQUENCE [LARGE SCALE GENOMIC DNA]</scope>
    <source>
        <strain evidence="2 3">CNPSo 3157</strain>
    </source>
</reference>
<dbReference type="EMBL" id="WHNP01000079">
    <property type="protein sequence ID" value="MPW22807.1"/>
    <property type="molecule type" value="Genomic_DNA"/>
</dbReference>
<evidence type="ECO:0000259" key="1">
    <source>
        <dbReference type="Pfam" id="PF13088"/>
    </source>
</evidence>
<comment type="caution">
    <text evidence="2">The sequence shown here is derived from an EMBL/GenBank/DDBJ whole genome shotgun (WGS) entry which is preliminary data.</text>
</comment>
<name>A0A7X1NJ55_9BURK</name>
<dbReference type="Gene3D" id="2.120.10.10">
    <property type="match status" value="2"/>
</dbReference>
<keyword evidence="3" id="KW-1185">Reference proteome</keyword>
<sequence>MIACVSSGSSSLQARRGCKCRNVLRSALLSAVIAMNGWSVGQTSANAQATNPPAPPPDNVQVNPTVDKYFLKNKQNEPALAQNPRNPLNLVVGANDSYAEPECTDATPSKCSLSLTTSISGFYTSFDGGRTWSFGGLIDLSGFGDYAYGDPSLAFDRQGNAYYATLAFPDKSPPGASPSDLFVARSTDGGQTFTFVTKASGDSQGIFDDKDSIAVGPDPGNPSQDNIYVAWTKLSGGGSHPNQILFARSTDGGATWAKPLQLSPADTTVTTFRTGAAVKVGPDGTVYVIWLNTKGAPGIFMTTSRDGGKTFLPPGQIITVAPVNDDGLPLSGASFRQTGRLFPSLSIGPDGTLYVVWCSHTNNHADVWATRSTDGGITWSTPVHAGHLDNQSAFFASVSADPRNKDKVNVIFQAMDDVSSGTKPGAGIVHYDSFFTQSTDGGATFGVAQRISTMRSDPDGSSLNGLQQQFLGDYITAVSDSQGSRVFAVWTDARNASPCAAVDAYRAALAAGVSATAPDVITQCSKAFGNTDIYFSGVNY</sequence>
<evidence type="ECO:0000313" key="3">
    <source>
        <dbReference type="Proteomes" id="UP000484381"/>
    </source>
</evidence>
<evidence type="ECO:0000313" key="2">
    <source>
        <dbReference type="EMBL" id="MPW22807.1"/>
    </source>
</evidence>
<proteinExistence type="predicted"/>
<dbReference type="Pfam" id="PF13088">
    <property type="entry name" value="BNR_2"/>
    <property type="match status" value="1"/>
</dbReference>